<dbReference type="Proteomes" id="UP000265618">
    <property type="component" value="Unassembled WGS sequence"/>
</dbReference>
<name>A0A391NWB6_9EUKA</name>
<dbReference type="EMBL" id="BDIP01006795">
    <property type="protein sequence ID" value="GCA64286.1"/>
    <property type="molecule type" value="Genomic_DNA"/>
</dbReference>
<reference evidence="1 2" key="1">
    <citation type="journal article" date="2018" name="PLoS ONE">
        <title>The draft genome of Kipferlia bialata reveals reductive genome evolution in fornicate parasites.</title>
        <authorList>
            <person name="Tanifuji G."/>
            <person name="Takabayashi S."/>
            <person name="Kume K."/>
            <person name="Takagi M."/>
            <person name="Nakayama T."/>
            <person name="Kamikawa R."/>
            <person name="Inagaki Y."/>
            <person name="Hashimoto T."/>
        </authorList>
    </citation>
    <scope>NUCLEOTIDE SEQUENCE [LARGE SCALE GENOMIC DNA]</scope>
    <source>
        <strain evidence="1">NY0173</strain>
    </source>
</reference>
<sequence length="209" mass="23213">MLVAEGSTESQLTYVSSYLAERVDLQADTLSLTMPSTDIVLEAASVSVSGSFGAQALTADSLAFANMPGYKDVVLGYPADWNTAYYSSPGYLTRAGLDITCDGEPATEVVIQLQYSCYYEKYNSDDSTWQRYWRTDETVIFHVTEASDYWRLEDGSLLMSAYYLYNSPENDMVPAICSSTMPVVIRASIWDTQDPRSVVLAVEHTDIDE</sequence>
<keyword evidence="2" id="KW-1185">Reference proteome</keyword>
<evidence type="ECO:0000313" key="1">
    <source>
        <dbReference type="EMBL" id="GCA64286.1"/>
    </source>
</evidence>
<protein>
    <submittedName>
        <fullName evidence="1">Uncharacterized protein</fullName>
    </submittedName>
</protein>
<proteinExistence type="predicted"/>
<accession>A0A391NWB6</accession>
<dbReference type="AlphaFoldDB" id="A0A391NWB6"/>
<organism evidence="1 2">
    <name type="scientific">Kipferlia bialata</name>
    <dbReference type="NCBI Taxonomy" id="797122"/>
    <lineage>
        <taxon>Eukaryota</taxon>
        <taxon>Metamonada</taxon>
        <taxon>Carpediemonas-like organisms</taxon>
        <taxon>Kipferlia</taxon>
    </lineage>
</organism>
<evidence type="ECO:0000313" key="2">
    <source>
        <dbReference type="Proteomes" id="UP000265618"/>
    </source>
</evidence>
<comment type="caution">
    <text evidence="1">The sequence shown here is derived from an EMBL/GenBank/DDBJ whole genome shotgun (WGS) entry which is preliminary data.</text>
</comment>
<gene>
    <name evidence="1" type="ORF">KIPB_013840</name>
</gene>